<dbReference type="EMBL" id="JAENHL010000007">
    <property type="protein sequence ID" value="MBK1868493.1"/>
    <property type="molecule type" value="Genomic_DNA"/>
</dbReference>
<comment type="caution">
    <text evidence="1">The sequence shown here is derived from an EMBL/GenBank/DDBJ whole genome shotgun (WGS) entry which is preliminary data.</text>
</comment>
<keyword evidence="2" id="KW-1185">Reference proteome</keyword>
<gene>
    <name evidence="1" type="ORF">JHL16_19215</name>
</gene>
<reference evidence="1" key="1">
    <citation type="submission" date="2021-01" db="EMBL/GenBank/DDBJ databases">
        <authorList>
            <person name="Sun Q."/>
        </authorList>
    </citation>
    <scope>NUCLEOTIDE SEQUENCE</scope>
    <source>
        <strain evidence="1">YIM B02566</strain>
    </source>
</reference>
<accession>A0ACC5R7Z5</accession>
<name>A0ACC5R7Z5_9HYPH</name>
<evidence type="ECO:0000313" key="1">
    <source>
        <dbReference type="EMBL" id="MBK1868493.1"/>
    </source>
</evidence>
<organism evidence="1 2">
    <name type="scientific">Taklimakanibacter albus</name>
    <dbReference type="NCBI Taxonomy" id="2800327"/>
    <lineage>
        <taxon>Bacteria</taxon>
        <taxon>Pseudomonadati</taxon>
        <taxon>Pseudomonadota</taxon>
        <taxon>Alphaproteobacteria</taxon>
        <taxon>Hyphomicrobiales</taxon>
        <taxon>Aestuariivirgaceae</taxon>
        <taxon>Taklimakanibacter</taxon>
    </lineage>
</organism>
<protein>
    <submittedName>
        <fullName evidence="1">Carboxymuconolactone decarboxylase family protein</fullName>
    </submittedName>
</protein>
<dbReference type="Proteomes" id="UP000616151">
    <property type="component" value="Unassembled WGS sequence"/>
</dbReference>
<evidence type="ECO:0000313" key="2">
    <source>
        <dbReference type="Proteomes" id="UP000616151"/>
    </source>
</evidence>
<proteinExistence type="predicted"/>
<sequence>MRTLDRRRTMLLAAGTIAAGREASGNEIMTENERYTRGLDVLRKIGGADFDGPISRLARISPDMAGFTVTFPYGDILSRPGLDLRTRQICTVSAVMALGSAQPQLRFHMDGLLNAGGTPGDLVELLMLATATLGFPVAINSIGIVREIFAERGIKIDAAEPAGSEPDRFARGLRFIQAELGGDAVRHLSHLRSISPELARWTVEFFYGDVASRRGMDAATKHLAIASMLAAAGNRTDALARHLRAALANGATATHATEAMMQLCVYAGFPTALNAFAALGAALTPASGESFEDKELSLDGLHPEADTLRRRRGLEALAKTSGAVGEAVVNSFDDIAPEIGAMIVDHSYGDIFHRPGIDAKTRELSACAALAAKATKNAETPLRVHINAALNVGASRAEIIEVLLNLLPYVGYPAVQDAMVIAGEEFARR</sequence>